<dbReference type="Pfam" id="PF00665">
    <property type="entry name" value="rve"/>
    <property type="match status" value="1"/>
</dbReference>
<dbReference type="PaxDb" id="4097-A0A1S4C0Q5"/>
<dbReference type="AlphaFoldDB" id="A0A1S4C0Q5"/>
<dbReference type="OMA" id="AYENASM"/>
<name>A0A1S4C0Q5_TOBAC</name>
<dbReference type="Gene3D" id="3.30.420.10">
    <property type="entry name" value="Ribonuclease H-like superfamily/Ribonuclease H"/>
    <property type="match status" value="1"/>
</dbReference>
<dbReference type="InterPro" id="IPR036397">
    <property type="entry name" value="RNaseH_sf"/>
</dbReference>
<sequence>MEVKIFDVWGIYFIGPFVSSYGMTYILVAVDYVSKWVEAIALPNNEAMSVTAFLKKNIFTRFITPRDIHSDGGSHFCNKAFAGLLEKYAIKHKVATPYNPQSSGQVEVSNREIKNILAKIVNANRTVWSKKLDDALWAYRTTFKTLIGTSPYWLVFSKACHLLVELEHKAMWALKMLNLDWTEAVNLRMTQLNEMEEFRFHAYENASMYKERMKFVHDKKILKREFKSGDLVLLFNSRLKFFQGKLKSK</sequence>
<dbReference type="GO" id="GO:0003676">
    <property type="term" value="F:nucleic acid binding"/>
    <property type="evidence" value="ECO:0007669"/>
    <property type="project" value="InterPro"/>
</dbReference>
<dbReference type="RefSeq" id="XP_016494629.2">
    <property type="nucleotide sequence ID" value="XM_016639143.2"/>
</dbReference>
<accession>A0A1S4C0Q5</accession>
<proteinExistence type="predicted"/>
<dbReference type="InterPro" id="IPR052160">
    <property type="entry name" value="Gypsy_RT_Integrase-like"/>
</dbReference>
<keyword evidence="1" id="KW-1185">Reference proteome</keyword>
<dbReference type="GeneID" id="107813835"/>
<dbReference type="GO" id="GO:0015074">
    <property type="term" value="P:DNA integration"/>
    <property type="evidence" value="ECO:0007669"/>
    <property type="project" value="InterPro"/>
</dbReference>
<reference evidence="1" key="1">
    <citation type="journal article" date="2014" name="Nat. Commun.">
        <title>The tobacco genome sequence and its comparison with those of tomato and potato.</title>
        <authorList>
            <person name="Sierro N."/>
            <person name="Battey J.N."/>
            <person name="Ouadi S."/>
            <person name="Bakaher N."/>
            <person name="Bovet L."/>
            <person name="Willig A."/>
            <person name="Goepfert S."/>
            <person name="Peitsch M.C."/>
            <person name="Ivanov N.V."/>
        </authorList>
    </citation>
    <scope>NUCLEOTIDE SEQUENCE [LARGE SCALE GENOMIC DNA]</scope>
</reference>
<evidence type="ECO:0000313" key="2">
    <source>
        <dbReference type="RefSeq" id="XP_016494629.2"/>
    </source>
</evidence>
<dbReference type="PROSITE" id="PS50994">
    <property type="entry name" value="INTEGRASE"/>
    <property type="match status" value="1"/>
</dbReference>
<dbReference type="STRING" id="4097.A0A1S4C0Q5"/>
<evidence type="ECO:0000313" key="1">
    <source>
        <dbReference type="Proteomes" id="UP000790787"/>
    </source>
</evidence>
<gene>
    <name evidence="2" type="primary">LOC107813835</name>
</gene>
<dbReference type="SUPFAM" id="SSF53098">
    <property type="entry name" value="Ribonuclease H-like"/>
    <property type="match status" value="1"/>
</dbReference>
<dbReference type="OrthoDB" id="10055717at2759"/>
<dbReference type="KEGG" id="nta:107813835"/>
<protein>
    <submittedName>
        <fullName evidence="2">Uncharacterized protein LOC107813835</fullName>
    </submittedName>
</protein>
<dbReference type="InterPro" id="IPR012337">
    <property type="entry name" value="RNaseH-like_sf"/>
</dbReference>
<dbReference type="RefSeq" id="XP_016494629.1">
    <property type="nucleotide sequence ID" value="XM_016639143.1"/>
</dbReference>
<dbReference type="InterPro" id="IPR001584">
    <property type="entry name" value="Integrase_cat-core"/>
</dbReference>
<dbReference type="Proteomes" id="UP000790787">
    <property type="component" value="Chromosome 8"/>
</dbReference>
<reference evidence="2" key="2">
    <citation type="submission" date="2025-08" db="UniProtKB">
        <authorList>
            <consortium name="RefSeq"/>
        </authorList>
    </citation>
    <scope>IDENTIFICATION</scope>
    <source>
        <tissue evidence="2">Leaf</tissue>
    </source>
</reference>
<dbReference type="SMR" id="A0A1S4C0Q5"/>
<organism evidence="1 2">
    <name type="scientific">Nicotiana tabacum</name>
    <name type="common">Common tobacco</name>
    <dbReference type="NCBI Taxonomy" id="4097"/>
    <lineage>
        <taxon>Eukaryota</taxon>
        <taxon>Viridiplantae</taxon>
        <taxon>Streptophyta</taxon>
        <taxon>Embryophyta</taxon>
        <taxon>Tracheophyta</taxon>
        <taxon>Spermatophyta</taxon>
        <taxon>Magnoliopsida</taxon>
        <taxon>eudicotyledons</taxon>
        <taxon>Gunneridae</taxon>
        <taxon>Pentapetalae</taxon>
        <taxon>asterids</taxon>
        <taxon>lamiids</taxon>
        <taxon>Solanales</taxon>
        <taxon>Solanaceae</taxon>
        <taxon>Nicotianoideae</taxon>
        <taxon>Nicotianeae</taxon>
        <taxon>Nicotiana</taxon>
    </lineage>
</organism>
<dbReference type="PANTHER" id="PTHR47266">
    <property type="entry name" value="ENDONUCLEASE-RELATED"/>
    <property type="match status" value="1"/>
</dbReference>